<dbReference type="Proteomes" id="UP000261660">
    <property type="component" value="Unplaced"/>
</dbReference>
<evidence type="ECO:0000313" key="10">
    <source>
        <dbReference type="Proteomes" id="UP000261660"/>
    </source>
</evidence>
<proteinExistence type="inferred from homology"/>
<dbReference type="GO" id="GO:0005794">
    <property type="term" value="C:Golgi apparatus"/>
    <property type="evidence" value="ECO:0007669"/>
    <property type="project" value="TreeGrafter"/>
</dbReference>
<feature type="transmembrane region" description="Helical" evidence="7">
    <location>
        <begin position="70"/>
        <end position="92"/>
    </location>
</feature>
<keyword evidence="5 7" id="KW-0472">Membrane</keyword>
<feature type="transmembrane region" description="Helical" evidence="7">
    <location>
        <begin position="230"/>
        <end position="256"/>
    </location>
</feature>
<comment type="similarity">
    <text evidence="7">Belongs to the DHHC palmitoyltransferase family.</text>
</comment>
<reference evidence="9" key="2">
    <citation type="submission" date="2025-09" db="UniProtKB">
        <authorList>
            <consortium name="Ensembl"/>
        </authorList>
    </citation>
    <scope>IDENTIFICATION</scope>
</reference>
<feature type="transmembrane region" description="Helical" evidence="7">
    <location>
        <begin position="166"/>
        <end position="192"/>
    </location>
</feature>
<dbReference type="GeneTree" id="ENSGT00940000161608"/>
<dbReference type="GO" id="GO:0016020">
    <property type="term" value="C:membrane"/>
    <property type="evidence" value="ECO:0007669"/>
    <property type="project" value="UniProtKB-SubCell"/>
</dbReference>
<dbReference type="GO" id="GO:0006612">
    <property type="term" value="P:protein targeting to membrane"/>
    <property type="evidence" value="ECO:0007669"/>
    <property type="project" value="TreeGrafter"/>
</dbReference>
<keyword evidence="6 7" id="KW-0012">Acyltransferase</keyword>
<sequence length="394" mass="44700">MNCFSQRLRRTAPLRGSSRNELVPSKPPRVNGWSWPPQAFQVVTWLVYSYLAIVSFGVYIPLLPSPWNHVLYSLTGIPFIVHFFTHIATLTIDPADASVRAKQSYSSPMPLFDRAKQPHVIQDLQCCLCDIKVGPKVKHCGVCNKCVEDFDHHCKWLNTCVGGRNYWWFFAALCSGTLGVFLLVVVIIFIFIQHYLDPNSLRTAPQFDSMLGNGTWLMFLPLAPIKTTSAGLLILAFVTIMLSITCLLLLAQLLGFHFYLFHKGISTYDYTKIQRQKEARISDIEAGNPHDSKIRNRASQNQVSQLTVSQHYPRLQVLAILKIEDNSPAGFQSPYALSWKTLENQQKRGTVFITEQKIQQRKQGKCLWETYKTGSLTLMKRPGAFVGSLWTVSL</sequence>
<dbReference type="STRING" id="56723.ENSLBEP00000033129"/>
<comment type="catalytic activity">
    <reaction evidence="7">
        <text>L-cysteinyl-[protein] + hexadecanoyl-CoA = S-hexadecanoyl-L-cysteinyl-[protein] + CoA</text>
        <dbReference type="Rhea" id="RHEA:36683"/>
        <dbReference type="Rhea" id="RHEA-COMP:10131"/>
        <dbReference type="Rhea" id="RHEA-COMP:11032"/>
        <dbReference type="ChEBI" id="CHEBI:29950"/>
        <dbReference type="ChEBI" id="CHEBI:57287"/>
        <dbReference type="ChEBI" id="CHEBI:57379"/>
        <dbReference type="ChEBI" id="CHEBI:74151"/>
        <dbReference type="EC" id="2.3.1.225"/>
    </reaction>
</comment>
<comment type="subcellular location">
    <subcellularLocation>
        <location evidence="1">Membrane</location>
        <topology evidence="1">Multi-pass membrane protein</topology>
    </subcellularLocation>
</comment>
<dbReference type="AlphaFoldDB" id="A0A3Q3GPA9"/>
<evidence type="ECO:0000256" key="1">
    <source>
        <dbReference type="ARBA" id="ARBA00004141"/>
    </source>
</evidence>
<dbReference type="InterPro" id="IPR001594">
    <property type="entry name" value="Palmitoyltrfase_DHHC"/>
</dbReference>
<dbReference type="PROSITE" id="PS50216">
    <property type="entry name" value="DHHC"/>
    <property type="match status" value="1"/>
</dbReference>
<dbReference type="EC" id="2.3.1.225" evidence="7"/>
<evidence type="ECO:0000256" key="4">
    <source>
        <dbReference type="ARBA" id="ARBA00022989"/>
    </source>
</evidence>
<dbReference type="InParanoid" id="A0A3Q3GPA9"/>
<evidence type="ECO:0000256" key="7">
    <source>
        <dbReference type="RuleBase" id="RU079119"/>
    </source>
</evidence>
<evidence type="ECO:0000256" key="3">
    <source>
        <dbReference type="ARBA" id="ARBA00022692"/>
    </source>
</evidence>
<comment type="domain">
    <text evidence="7">The DHHC domain is required for palmitoyltransferase activity.</text>
</comment>
<keyword evidence="3 7" id="KW-0812">Transmembrane</keyword>
<keyword evidence="2 7" id="KW-0808">Transferase</keyword>
<reference evidence="9" key="1">
    <citation type="submission" date="2025-08" db="UniProtKB">
        <authorList>
            <consortium name="Ensembl"/>
        </authorList>
    </citation>
    <scope>IDENTIFICATION</scope>
</reference>
<dbReference type="FunCoup" id="A0A3Q3GPA9">
    <property type="interactions" value="105"/>
</dbReference>
<feature type="transmembrane region" description="Helical" evidence="7">
    <location>
        <begin position="42"/>
        <end position="64"/>
    </location>
</feature>
<dbReference type="InterPro" id="IPR039859">
    <property type="entry name" value="PFA4/ZDH16/20/ERF2-like"/>
</dbReference>
<evidence type="ECO:0000259" key="8">
    <source>
        <dbReference type="Pfam" id="PF01529"/>
    </source>
</evidence>
<evidence type="ECO:0000313" key="9">
    <source>
        <dbReference type="Ensembl" id="ENSLBEP00000033129.1"/>
    </source>
</evidence>
<evidence type="ECO:0000256" key="5">
    <source>
        <dbReference type="ARBA" id="ARBA00023136"/>
    </source>
</evidence>
<dbReference type="GO" id="GO:0019706">
    <property type="term" value="F:protein-cysteine S-palmitoyltransferase activity"/>
    <property type="evidence" value="ECO:0007669"/>
    <property type="project" value="UniProtKB-EC"/>
</dbReference>
<dbReference type="PANTHER" id="PTHR22883:SF22">
    <property type="entry name" value="PALMITOYLTRANSFERASE ZDHHC11-RELATED"/>
    <property type="match status" value="1"/>
</dbReference>
<feature type="domain" description="Palmitoyltransferase DHHC" evidence="8">
    <location>
        <begin position="123"/>
        <end position="272"/>
    </location>
</feature>
<keyword evidence="4 7" id="KW-1133">Transmembrane helix</keyword>
<dbReference type="PANTHER" id="PTHR22883">
    <property type="entry name" value="ZINC FINGER DHHC DOMAIN CONTAINING PROTEIN"/>
    <property type="match status" value="1"/>
</dbReference>
<dbReference type="Pfam" id="PF01529">
    <property type="entry name" value="DHHC"/>
    <property type="match status" value="1"/>
</dbReference>
<protein>
    <recommendedName>
        <fullName evidence="7">Palmitoyltransferase</fullName>
        <ecNumber evidence="7">2.3.1.225</ecNumber>
    </recommendedName>
</protein>
<name>A0A3Q3GPA9_9LABR</name>
<keyword evidence="10" id="KW-1185">Reference proteome</keyword>
<accession>A0A3Q3GPA9</accession>
<dbReference type="Ensembl" id="ENSLBET00000034593.1">
    <property type="protein sequence ID" value="ENSLBEP00000033129.1"/>
    <property type="gene ID" value="ENSLBEG00000024962.1"/>
</dbReference>
<evidence type="ECO:0000256" key="6">
    <source>
        <dbReference type="ARBA" id="ARBA00023315"/>
    </source>
</evidence>
<dbReference type="GO" id="GO:0005783">
    <property type="term" value="C:endoplasmic reticulum"/>
    <property type="evidence" value="ECO:0007669"/>
    <property type="project" value="TreeGrafter"/>
</dbReference>
<evidence type="ECO:0000256" key="2">
    <source>
        <dbReference type="ARBA" id="ARBA00022679"/>
    </source>
</evidence>
<organism evidence="9 10">
    <name type="scientific">Labrus bergylta</name>
    <name type="common">ballan wrasse</name>
    <dbReference type="NCBI Taxonomy" id="56723"/>
    <lineage>
        <taxon>Eukaryota</taxon>
        <taxon>Metazoa</taxon>
        <taxon>Chordata</taxon>
        <taxon>Craniata</taxon>
        <taxon>Vertebrata</taxon>
        <taxon>Euteleostomi</taxon>
        <taxon>Actinopterygii</taxon>
        <taxon>Neopterygii</taxon>
        <taxon>Teleostei</taxon>
        <taxon>Neoteleostei</taxon>
        <taxon>Acanthomorphata</taxon>
        <taxon>Eupercaria</taxon>
        <taxon>Labriformes</taxon>
        <taxon>Labridae</taxon>
        <taxon>Labrus</taxon>
    </lineage>
</organism>